<dbReference type="InterPro" id="IPR050984">
    <property type="entry name" value="Gfo/Idh/MocA_domain"/>
</dbReference>
<comment type="caution">
    <text evidence="4">The sequence shown here is derived from an EMBL/GenBank/DDBJ whole genome shotgun (WGS) entry which is preliminary data.</text>
</comment>
<accession>A0ABT5TSH2</accession>
<dbReference type="InterPro" id="IPR055170">
    <property type="entry name" value="GFO_IDH_MocA-like_dom"/>
</dbReference>
<dbReference type="Proteomes" id="UP001165561">
    <property type="component" value="Unassembled WGS sequence"/>
</dbReference>
<keyword evidence="2" id="KW-0520">NAD</keyword>
<dbReference type="SUPFAM" id="SSF55347">
    <property type="entry name" value="Glyceraldehyde-3-phosphate dehydrogenase-like, C-terminal domain"/>
    <property type="match status" value="1"/>
</dbReference>
<keyword evidence="5" id="KW-1185">Reference proteome</keyword>
<feature type="non-terminal residue" evidence="4">
    <location>
        <position position="1"/>
    </location>
</feature>
<evidence type="ECO:0000256" key="2">
    <source>
        <dbReference type="ARBA" id="ARBA00023027"/>
    </source>
</evidence>
<proteinExistence type="predicted"/>
<dbReference type="Pfam" id="PF22725">
    <property type="entry name" value="GFO_IDH_MocA_C3"/>
    <property type="match status" value="1"/>
</dbReference>
<evidence type="ECO:0000313" key="4">
    <source>
        <dbReference type="EMBL" id="MDD9205008.1"/>
    </source>
</evidence>
<gene>
    <name evidence="4" type="ORF">PU560_00845</name>
</gene>
<feature type="non-terminal residue" evidence="4">
    <location>
        <position position="153"/>
    </location>
</feature>
<dbReference type="EMBL" id="JARACI010000180">
    <property type="protein sequence ID" value="MDD9205008.1"/>
    <property type="molecule type" value="Genomic_DNA"/>
</dbReference>
<evidence type="ECO:0000313" key="5">
    <source>
        <dbReference type="Proteomes" id="UP001165561"/>
    </source>
</evidence>
<feature type="domain" description="GFO/IDH/MocA-like oxidoreductase" evidence="3">
    <location>
        <begin position="4"/>
        <end position="85"/>
    </location>
</feature>
<sequence length="153" mass="15519">VPRLLDPALAGGALLDLGVYPVSFVHSVLGYPEQIVAVGTLTTGGVDAQEVVTLAYPGPATAVCTSTMLAATPTRASIIGRAGRAEVTGPFFRPGSFTVTPLGGEPWSWPGPGVTPPGTDGTVSAGFQYQAAEVARCVTGGRMESATMPWSAT</sequence>
<reference evidence="4" key="1">
    <citation type="submission" date="2023-02" db="EMBL/GenBank/DDBJ databases">
        <title>Georgenia sp.10Sc9-8, isolated from a soil sample collected from the Taklamakan desert.</title>
        <authorList>
            <person name="Liu S."/>
        </authorList>
    </citation>
    <scope>NUCLEOTIDE SEQUENCE</scope>
    <source>
        <strain evidence="4">10Sc9-8</strain>
    </source>
</reference>
<evidence type="ECO:0000259" key="3">
    <source>
        <dbReference type="Pfam" id="PF22725"/>
    </source>
</evidence>
<dbReference type="Gene3D" id="3.30.360.10">
    <property type="entry name" value="Dihydrodipicolinate Reductase, domain 2"/>
    <property type="match status" value="1"/>
</dbReference>
<organism evidence="4 5">
    <name type="scientific">Georgenia halotolerans</name>
    <dbReference type="NCBI Taxonomy" id="3028317"/>
    <lineage>
        <taxon>Bacteria</taxon>
        <taxon>Bacillati</taxon>
        <taxon>Actinomycetota</taxon>
        <taxon>Actinomycetes</taxon>
        <taxon>Micrococcales</taxon>
        <taxon>Bogoriellaceae</taxon>
        <taxon>Georgenia</taxon>
    </lineage>
</organism>
<protein>
    <submittedName>
        <fullName evidence="4">Gfo/Idh/MocA family oxidoreductase</fullName>
    </submittedName>
</protein>
<dbReference type="PANTHER" id="PTHR22604:SF105">
    <property type="entry name" value="TRANS-1,2-DIHYDROBENZENE-1,2-DIOL DEHYDROGENASE"/>
    <property type="match status" value="1"/>
</dbReference>
<dbReference type="PANTHER" id="PTHR22604">
    <property type="entry name" value="OXIDOREDUCTASES"/>
    <property type="match status" value="1"/>
</dbReference>
<name>A0ABT5TSH2_9MICO</name>
<keyword evidence="1" id="KW-0560">Oxidoreductase</keyword>
<evidence type="ECO:0000256" key="1">
    <source>
        <dbReference type="ARBA" id="ARBA00023002"/>
    </source>
</evidence>